<proteinExistence type="predicted"/>
<dbReference type="AlphaFoldDB" id="A0A9P7QH57"/>
<comment type="caution">
    <text evidence="2">The sequence shown here is derived from an EMBL/GenBank/DDBJ whole genome shotgun (WGS) entry which is preliminary data.</text>
</comment>
<evidence type="ECO:0000313" key="3">
    <source>
        <dbReference type="Proteomes" id="UP000707071"/>
    </source>
</evidence>
<name>A0A9P7QH57_9HYPO</name>
<protein>
    <submittedName>
        <fullName evidence="2">Uncharacterized protein</fullName>
    </submittedName>
</protein>
<feature type="compositionally biased region" description="Polar residues" evidence="1">
    <location>
        <begin position="148"/>
        <end position="165"/>
    </location>
</feature>
<accession>A0A9P7QH57</accession>
<dbReference type="EMBL" id="SRRH01000273">
    <property type="protein sequence ID" value="KAG6292488.1"/>
    <property type="molecule type" value="Genomic_DNA"/>
</dbReference>
<keyword evidence="3" id="KW-1185">Reference proteome</keyword>
<gene>
    <name evidence="2" type="ORF">E4U09_003407</name>
</gene>
<dbReference type="Proteomes" id="UP000707071">
    <property type="component" value="Unassembled WGS sequence"/>
</dbReference>
<feature type="region of interest" description="Disordered" evidence="1">
    <location>
        <begin position="1"/>
        <end position="26"/>
    </location>
</feature>
<evidence type="ECO:0000313" key="2">
    <source>
        <dbReference type="EMBL" id="KAG6292488.1"/>
    </source>
</evidence>
<evidence type="ECO:0000256" key="1">
    <source>
        <dbReference type="SAM" id="MobiDB-lite"/>
    </source>
</evidence>
<organism evidence="2 3">
    <name type="scientific">Claviceps aff. purpurea</name>
    <dbReference type="NCBI Taxonomy" id="1967640"/>
    <lineage>
        <taxon>Eukaryota</taxon>
        <taxon>Fungi</taxon>
        <taxon>Dikarya</taxon>
        <taxon>Ascomycota</taxon>
        <taxon>Pezizomycotina</taxon>
        <taxon>Sordariomycetes</taxon>
        <taxon>Hypocreomycetidae</taxon>
        <taxon>Hypocreales</taxon>
        <taxon>Clavicipitaceae</taxon>
        <taxon>Claviceps</taxon>
    </lineage>
</organism>
<feature type="region of interest" description="Disordered" evidence="1">
    <location>
        <begin position="148"/>
        <end position="173"/>
    </location>
</feature>
<reference evidence="2 3" key="1">
    <citation type="journal article" date="2020" name="bioRxiv">
        <title>Whole genome comparisons of ergot fungi reveals the divergence and evolution of species within the genus Claviceps are the result of varying mechanisms driving genome evolution and host range expansion.</title>
        <authorList>
            <person name="Wyka S.A."/>
            <person name="Mondo S.J."/>
            <person name="Liu M."/>
            <person name="Dettman J."/>
            <person name="Nalam V."/>
            <person name="Broders K.D."/>
        </authorList>
    </citation>
    <scope>NUCLEOTIDE SEQUENCE [LARGE SCALE GENOMIC DNA]</scope>
    <source>
        <strain evidence="2 3">Clav52</strain>
    </source>
</reference>
<sequence>MSLPHIPIPEGDVVRARRDPESTYRSEPRLKASMSVQPGETIAVAVSHNLPTHDRVLLEPKKTTALGIYTALTDDATGHVVVHNPGTRVVAIQQNQQVGRFRSMDPEAMVYAVDVAEQPSASDLALVTEDHEEKHLLLSDQVIQEENTTIRSTSGDETQLHTMTRATRKSGGR</sequence>
<feature type="compositionally biased region" description="Basic and acidic residues" evidence="1">
    <location>
        <begin position="12"/>
        <end position="26"/>
    </location>
</feature>